<protein>
    <submittedName>
        <fullName evidence="2">Uncharacterized protein</fullName>
    </submittedName>
</protein>
<feature type="compositionally biased region" description="Low complexity" evidence="1">
    <location>
        <begin position="41"/>
        <end position="54"/>
    </location>
</feature>
<name>A0A7S4GJ82_9EUGL</name>
<dbReference type="EMBL" id="HBJA01144488">
    <property type="protein sequence ID" value="CAE0838409.1"/>
    <property type="molecule type" value="Transcribed_RNA"/>
</dbReference>
<gene>
    <name evidence="2" type="ORF">EGYM00163_LOCUS49781</name>
</gene>
<reference evidence="2" key="1">
    <citation type="submission" date="2021-01" db="EMBL/GenBank/DDBJ databases">
        <authorList>
            <person name="Corre E."/>
            <person name="Pelletier E."/>
            <person name="Niang G."/>
            <person name="Scheremetjew M."/>
            <person name="Finn R."/>
            <person name="Kale V."/>
            <person name="Holt S."/>
            <person name="Cochrane G."/>
            <person name="Meng A."/>
            <person name="Brown T."/>
            <person name="Cohen L."/>
        </authorList>
    </citation>
    <scope>NUCLEOTIDE SEQUENCE</scope>
    <source>
        <strain evidence="2">CCMP1594</strain>
    </source>
</reference>
<accession>A0A7S4GJ82</accession>
<sequence>MCTVQQVVAGVGAGWTGVCCPACMRPKTHGPARPAPQTPHSSGSSSDDTGSDASMSRRRWVSLYSSIPPHAAAAAATTAQFIHRVPTPGNRGTVRNTIPQTLLWVVRSPTVRPSGAG</sequence>
<organism evidence="2">
    <name type="scientific">Eutreptiella gymnastica</name>
    <dbReference type="NCBI Taxonomy" id="73025"/>
    <lineage>
        <taxon>Eukaryota</taxon>
        <taxon>Discoba</taxon>
        <taxon>Euglenozoa</taxon>
        <taxon>Euglenida</taxon>
        <taxon>Spirocuta</taxon>
        <taxon>Euglenophyceae</taxon>
        <taxon>Eutreptiales</taxon>
        <taxon>Eutreptiaceae</taxon>
        <taxon>Eutreptiella</taxon>
    </lineage>
</organism>
<proteinExistence type="predicted"/>
<evidence type="ECO:0000313" key="2">
    <source>
        <dbReference type="EMBL" id="CAE0838409.1"/>
    </source>
</evidence>
<dbReference type="AlphaFoldDB" id="A0A7S4GJ82"/>
<evidence type="ECO:0000256" key="1">
    <source>
        <dbReference type="SAM" id="MobiDB-lite"/>
    </source>
</evidence>
<feature type="region of interest" description="Disordered" evidence="1">
    <location>
        <begin position="26"/>
        <end position="55"/>
    </location>
</feature>